<accession>A0A227PH05</accession>
<evidence type="ECO:0000313" key="5">
    <source>
        <dbReference type="EMBL" id="OXG09167.1"/>
    </source>
</evidence>
<dbReference type="Gene3D" id="3.30.450.20">
    <property type="entry name" value="PAS domain"/>
    <property type="match status" value="1"/>
</dbReference>
<dbReference type="GO" id="GO:0003677">
    <property type="term" value="F:DNA binding"/>
    <property type="evidence" value="ECO:0007669"/>
    <property type="project" value="UniProtKB-KW"/>
</dbReference>
<evidence type="ECO:0000313" key="6">
    <source>
        <dbReference type="Proteomes" id="UP000214684"/>
    </source>
</evidence>
<evidence type="ECO:0000256" key="3">
    <source>
        <dbReference type="ARBA" id="ARBA00023163"/>
    </source>
</evidence>
<dbReference type="EMBL" id="MUGS01000004">
    <property type="protein sequence ID" value="OXG09167.1"/>
    <property type="molecule type" value="Genomic_DNA"/>
</dbReference>
<evidence type="ECO:0000256" key="1">
    <source>
        <dbReference type="ARBA" id="ARBA00023015"/>
    </source>
</evidence>
<dbReference type="InterPro" id="IPR016032">
    <property type="entry name" value="Sig_transdc_resp-reg_C-effctor"/>
</dbReference>
<keyword evidence="1" id="KW-0805">Transcription regulation</keyword>
<feature type="domain" description="HTH luxR-type" evidence="4">
    <location>
        <begin position="188"/>
        <end position="253"/>
    </location>
</feature>
<dbReference type="PRINTS" id="PR00038">
    <property type="entry name" value="HTHLUXR"/>
</dbReference>
<evidence type="ECO:0000256" key="2">
    <source>
        <dbReference type="ARBA" id="ARBA00023125"/>
    </source>
</evidence>
<proteinExistence type="predicted"/>
<dbReference type="RefSeq" id="WP_089478254.1">
    <property type="nucleotide sequence ID" value="NZ_MUGS01000004.1"/>
</dbReference>
<organism evidence="5 6">
    <name type="scientific">Flavobacterium araucananum</name>
    <dbReference type="NCBI Taxonomy" id="946678"/>
    <lineage>
        <taxon>Bacteria</taxon>
        <taxon>Pseudomonadati</taxon>
        <taxon>Bacteroidota</taxon>
        <taxon>Flavobacteriia</taxon>
        <taxon>Flavobacteriales</taxon>
        <taxon>Flavobacteriaceae</taxon>
        <taxon>Flavobacterium</taxon>
    </lineage>
</organism>
<dbReference type="PANTHER" id="PTHR44688">
    <property type="entry name" value="DNA-BINDING TRANSCRIPTIONAL ACTIVATOR DEVR_DOSR"/>
    <property type="match status" value="1"/>
</dbReference>
<keyword evidence="2" id="KW-0238">DNA-binding</keyword>
<dbReference type="PROSITE" id="PS00622">
    <property type="entry name" value="HTH_LUXR_1"/>
    <property type="match status" value="1"/>
</dbReference>
<keyword evidence="6" id="KW-1185">Reference proteome</keyword>
<name>A0A227PH05_9FLAO</name>
<dbReference type="OrthoDB" id="965844at2"/>
<sequence>MNPITKLEDNFSFESVDSPEKRKEALAEAIDLIQAYVKIDHSVAVLSDLADNKSHIFTGDFGSFFEMNTSGYTTIDSIWEEDIYNRIHPEDLFQRNLLELEFFNFLKVLNPGERLNYMTKCRIRTLNSKNEYQPILHRSFYLKNSSEGGLWLAVCLYNYSFEKNGAATGIDGKIVNTKTGEIFYIDTYENCVNLLTSREKEILQLISKGGISKGIATQLNISINTVNRHRQNILEKLKVNNSIEAVRTADALNLL</sequence>
<dbReference type="GO" id="GO:0006355">
    <property type="term" value="P:regulation of DNA-templated transcription"/>
    <property type="evidence" value="ECO:0007669"/>
    <property type="project" value="InterPro"/>
</dbReference>
<dbReference type="Proteomes" id="UP000214684">
    <property type="component" value="Unassembled WGS sequence"/>
</dbReference>
<dbReference type="SUPFAM" id="SSF46894">
    <property type="entry name" value="C-terminal effector domain of the bipartite response regulators"/>
    <property type="match status" value="1"/>
</dbReference>
<dbReference type="PANTHER" id="PTHR44688:SF16">
    <property type="entry name" value="DNA-BINDING TRANSCRIPTIONAL ACTIVATOR DEVR_DOSR"/>
    <property type="match status" value="1"/>
</dbReference>
<evidence type="ECO:0000259" key="4">
    <source>
        <dbReference type="PROSITE" id="PS50043"/>
    </source>
</evidence>
<dbReference type="AlphaFoldDB" id="A0A227PH05"/>
<keyword evidence="3" id="KW-0804">Transcription</keyword>
<dbReference type="InterPro" id="IPR000792">
    <property type="entry name" value="Tscrpt_reg_LuxR_C"/>
</dbReference>
<dbReference type="Gene3D" id="1.10.10.10">
    <property type="entry name" value="Winged helix-like DNA-binding domain superfamily/Winged helix DNA-binding domain"/>
    <property type="match status" value="1"/>
</dbReference>
<gene>
    <name evidence="5" type="ORF">B0A64_04005</name>
</gene>
<dbReference type="InterPro" id="IPR036388">
    <property type="entry name" value="WH-like_DNA-bd_sf"/>
</dbReference>
<reference evidence="5 6" key="1">
    <citation type="submission" date="2016-11" db="EMBL/GenBank/DDBJ databases">
        <title>Whole genomes of Flavobacteriaceae.</title>
        <authorList>
            <person name="Stine C."/>
            <person name="Li C."/>
            <person name="Tadesse D."/>
        </authorList>
    </citation>
    <scope>NUCLEOTIDE SEQUENCE [LARGE SCALE GENOMIC DNA]</scope>
    <source>
        <strain evidence="5 6">DSM 24704</strain>
    </source>
</reference>
<dbReference type="Pfam" id="PF00196">
    <property type="entry name" value="GerE"/>
    <property type="match status" value="1"/>
</dbReference>
<comment type="caution">
    <text evidence="5">The sequence shown here is derived from an EMBL/GenBank/DDBJ whole genome shotgun (WGS) entry which is preliminary data.</text>
</comment>
<dbReference type="CDD" id="cd06170">
    <property type="entry name" value="LuxR_C_like"/>
    <property type="match status" value="1"/>
</dbReference>
<protein>
    <recommendedName>
        <fullName evidence="4">HTH luxR-type domain-containing protein</fullName>
    </recommendedName>
</protein>
<dbReference type="SMART" id="SM00421">
    <property type="entry name" value="HTH_LUXR"/>
    <property type="match status" value="1"/>
</dbReference>
<dbReference type="PROSITE" id="PS50043">
    <property type="entry name" value="HTH_LUXR_2"/>
    <property type="match status" value="1"/>
</dbReference>